<dbReference type="InterPro" id="IPR033932">
    <property type="entry name" value="YtcJ-like"/>
</dbReference>
<dbReference type="PANTHER" id="PTHR22642">
    <property type="entry name" value="IMIDAZOLONEPROPIONASE"/>
    <property type="match status" value="1"/>
</dbReference>
<evidence type="ECO:0000259" key="5">
    <source>
        <dbReference type="Pfam" id="PF22039"/>
    </source>
</evidence>
<dbReference type="Pfam" id="PF22039">
    <property type="entry name" value="HUTI_composite_bact"/>
    <property type="match status" value="1"/>
</dbReference>
<dbReference type="InterPro" id="IPR013108">
    <property type="entry name" value="Amidohydro_3"/>
</dbReference>
<feature type="domain" description="Aminodeoxyfutalosine deaminase/Imidazolonepropionase-like composite" evidence="5">
    <location>
        <begin position="31"/>
        <end position="49"/>
    </location>
</feature>
<reference evidence="7" key="1">
    <citation type="journal article" date="2019" name="Int. J. Syst. Evol. Microbiol.">
        <title>The Global Catalogue of Microorganisms (GCM) 10K type strain sequencing project: providing services to taxonomists for standard genome sequencing and annotation.</title>
        <authorList>
            <consortium name="The Broad Institute Genomics Platform"/>
            <consortium name="The Broad Institute Genome Sequencing Center for Infectious Disease"/>
            <person name="Wu L."/>
            <person name="Ma J."/>
        </authorList>
    </citation>
    <scope>NUCLEOTIDE SEQUENCE [LARGE SCALE GENOMIC DNA]</scope>
    <source>
        <strain evidence="7">JCM 12393</strain>
    </source>
</reference>
<dbReference type="EMBL" id="BAAAKJ010000042">
    <property type="protein sequence ID" value="GAA1385939.1"/>
    <property type="molecule type" value="Genomic_DNA"/>
</dbReference>
<dbReference type="SUPFAM" id="SSF51556">
    <property type="entry name" value="Metallo-dependent hydrolases"/>
    <property type="match status" value="1"/>
</dbReference>
<accession>A0ABP4IAJ0</accession>
<evidence type="ECO:0000313" key="6">
    <source>
        <dbReference type="EMBL" id="GAA1385939.1"/>
    </source>
</evidence>
<sequence>MAETSPLPGVDTIYFGGDVVTVDDFRSTAEAVAVKDGRIAAVGDLADLRHLADEDTVMVDLEGAALLPGFVDAHSHLSLIGFQAAAANLLPEPDGTVNDIPALRAALAEWAAGETGQRWDWIVGFGYDDAQLAGGDHPTRDDLDEVSLERPVLVIHQSSHLGAVNSKALELLGYDENTPNPPGGVIRRRPGGNEPNGVLEETAFMPAWGLSAAGFDVEERIRMLVLGQDAMAAFGFTTAQDGRLMALADLDLLEEAARRGLLKIDVVAYPDSALICDLAERPVSVGAEYRGRLRIGGVKLGLDGSPQGRTAWLTLPYLESPKGAGTGYRGYPALPDATVIDRVARAYRRGWQILAHVNGDAAIDQFLMAVRHATTRHRPVDARPVAIHAQTAREDQLEAMRELGVIPSFFSMHTFYWGDWYRKTVLGEERAARISPAASALARGLAYTSHHDAPVALPSSLAILAAQVRRVTRSGHVLGEDQRVSMPDALKAITLNAARQYFEEATKGSIAVGKLADLVILSRSPLTAGEEEIGKITVLRTVKEGRTVYHRGDRA</sequence>
<keyword evidence="7" id="KW-1185">Reference proteome</keyword>
<dbReference type="RefSeq" id="WP_344326476.1">
    <property type="nucleotide sequence ID" value="NZ_BAAAKJ010000042.1"/>
</dbReference>
<keyword evidence="2" id="KW-0378">Hydrolase</keyword>
<dbReference type="Gene3D" id="3.10.310.70">
    <property type="match status" value="1"/>
</dbReference>
<evidence type="ECO:0000259" key="4">
    <source>
        <dbReference type="Pfam" id="PF07969"/>
    </source>
</evidence>
<dbReference type="CDD" id="cd01300">
    <property type="entry name" value="YtcJ_like"/>
    <property type="match status" value="1"/>
</dbReference>
<evidence type="ECO:0000313" key="7">
    <source>
        <dbReference type="Proteomes" id="UP001499863"/>
    </source>
</evidence>
<gene>
    <name evidence="6" type="ORF">GCM10009639_09090</name>
</gene>
<proteinExistence type="predicted"/>
<keyword evidence="3" id="KW-0862">Zinc</keyword>
<evidence type="ECO:0000256" key="1">
    <source>
        <dbReference type="ARBA" id="ARBA00022723"/>
    </source>
</evidence>
<name>A0ABP4IAJ0_9ACTN</name>
<dbReference type="InterPro" id="IPR032466">
    <property type="entry name" value="Metal_Hydrolase"/>
</dbReference>
<dbReference type="Gene3D" id="2.30.40.10">
    <property type="entry name" value="Urease, subunit C, domain 1"/>
    <property type="match status" value="1"/>
</dbReference>
<evidence type="ECO:0000256" key="2">
    <source>
        <dbReference type="ARBA" id="ARBA00022801"/>
    </source>
</evidence>
<dbReference type="Proteomes" id="UP001499863">
    <property type="component" value="Unassembled WGS sequence"/>
</dbReference>
<dbReference type="PANTHER" id="PTHR22642:SF2">
    <property type="entry name" value="PROTEIN LONG AFTER FAR-RED 3"/>
    <property type="match status" value="1"/>
</dbReference>
<keyword evidence="1" id="KW-0479">Metal-binding</keyword>
<dbReference type="InterPro" id="IPR054418">
    <property type="entry name" value="MQNX/HUTI_composite_N"/>
</dbReference>
<dbReference type="InterPro" id="IPR011059">
    <property type="entry name" value="Metal-dep_hydrolase_composite"/>
</dbReference>
<evidence type="ECO:0000256" key="3">
    <source>
        <dbReference type="ARBA" id="ARBA00022833"/>
    </source>
</evidence>
<protein>
    <submittedName>
        <fullName evidence="6">Amidohydrolase</fullName>
    </submittedName>
</protein>
<dbReference type="Pfam" id="PF07969">
    <property type="entry name" value="Amidohydro_3"/>
    <property type="match status" value="1"/>
</dbReference>
<dbReference type="Gene3D" id="3.20.20.140">
    <property type="entry name" value="Metal-dependent hydrolases"/>
    <property type="match status" value="1"/>
</dbReference>
<dbReference type="SUPFAM" id="SSF51338">
    <property type="entry name" value="Composite domain of metallo-dependent hydrolases"/>
    <property type="match status" value="1"/>
</dbReference>
<organism evidence="6 7">
    <name type="scientific">Kitasatospora putterlickiae</name>
    <dbReference type="NCBI Taxonomy" id="221725"/>
    <lineage>
        <taxon>Bacteria</taxon>
        <taxon>Bacillati</taxon>
        <taxon>Actinomycetota</taxon>
        <taxon>Actinomycetes</taxon>
        <taxon>Kitasatosporales</taxon>
        <taxon>Streptomycetaceae</taxon>
        <taxon>Kitasatospora</taxon>
    </lineage>
</organism>
<feature type="domain" description="Amidohydrolase 3" evidence="4">
    <location>
        <begin position="59"/>
        <end position="549"/>
    </location>
</feature>
<comment type="caution">
    <text evidence="6">The sequence shown here is derived from an EMBL/GenBank/DDBJ whole genome shotgun (WGS) entry which is preliminary data.</text>
</comment>